<accession>A0A652LAH6</accession>
<feature type="transmembrane region" description="Helical" evidence="1">
    <location>
        <begin position="177"/>
        <end position="197"/>
    </location>
</feature>
<comment type="caution">
    <text evidence="2">The sequence shown here is derived from an EMBL/GenBank/DDBJ whole genome shotgun (WGS) entry which is preliminary data.</text>
</comment>
<keyword evidence="1" id="KW-1133">Transmembrane helix</keyword>
<gene>
    <name evidence="2" type="ORF">EAO74_04920</name>
</gene>
<dbReference type="AlphaFoldDB" id="A0A652LAH6"/>
<keyword evidence="1" id="KW-0812">Transmembrane</keyword>
<dbReference type="EMBL" id="RDBM01000019">
    <property type="protein sequence ID" value="TXS33102.1"/>
    <property type="molecule type" value="Genomic_DNA"/>
</dbReference>
<keyword evidence="1" id="KW-0472">Membrane</keyword>
<evidence type="ECO:0000313" key="2">
    <source>
        <dbReference type="EMBL" id="TXS33102.1"/>
    </source>
</evidence>
<name>A0A652LAH6_9ACTN</name>
<feature type="transmembrane region" description="Helical" evidence="1">
    <location>
        <begin position="45"/>
        <end position="64"/>
    </location>
</feature>
<feature type="transmembrane region" description="Helical" evidence="1">
    <location>
        <begin position="85"/>
        <end position="105"/>
    </location>
</feature>
<evidence type="ECO:0008006" key="3">
    <source>
        <dbReference type="Google" id="ProtNLM"/>
    </source>
</evidence>
<proteinExistence type="predicted"/>
<protein>
    <recommendedName>
        <fullName evidence="3">Phosphatase PAP2 family protein</fullName>
    </recommendedName>
</protein>
<evidence type="ECO:0000256" key="1">
    <source>
        <dbReference type="SAM" id="Phobius"/>
    </source>
</evidence>
<dbReference type="RefSeq" id="WP_124277802.1">
    <property type="nucleotide sequence ID" value="NZ_RDBM01000019.1"/>
</dbReference>
<reference evidence="2" key="1">
    <citation type="submission" date="2018-10" db="EMBL/GenBank/DDBJ databases">
        <authorList>
            <person name="Hariharan J."/>
            <person name="Choudoir M.J."/>
            <person name="Diebold P."/>
            <person name="Panke-Buisse K."/>
            <person name="Campbell A.N."/>
            <person name="Buckley D.H."/>
        </authorList>
    </citation>
    <scope>NUCLEOTIDE SEQUENCE</scope>
    <source>
        <strain evidence="2">Gb1</strain>
    </source>
</reference>
<feature type="transmembrane region" description="Helical" evidence="1">
    <location>
        <begin position="111"/>
        <end position="132"/>
    </location>
</feature>
<feature type="transmembrane region" description="Helical" evidence="1">
    <location>
        <begin position="144"/>
        <end position="171"/>
    </location>
</feature>
<organism evidence="2">
    <name type="scientific">Streptomyces sp. gb1(2016)</name>
    <dbReference type="NCBI Taxonomy" id="1828321"/>
    <lineage>
        <taxon>Bacteria</taxon>
        <taxon>Bacillati</taxon>
        <taxon>Actinomycetota</taxon>
        <taxon>Actinomycetes</taxon>
        <taxon>Kitasatosporales</taxon>
        <taxon>Streptomycetaceae</taxon>
        <taxon>Streptomyces</taxon>
    </lineage>
</organism>
<sequence length="198" mass="20594">MSGTDTTTDLTTTVARTVTDVLQPRNVLLFGMLAVGLASAGDWTGLPWGFLGALCAGLIPAGYIEWERGRGTWGDRHVVDRTQRAPIFLVILGSLGAGALIMVLGHAPLGILIAMISLWVMTTVLLAVNTVWKISVDSAVASSVVALLSVAHSPWWLCAAVPAVAVCWSRVALRYHSVAQTVAGAAVGAATAAGFLFA</sequence>
<dbReference type="Gene3D" id="1.20.144.10">
    <property type="entry name" value="Phosphatidic acid phosphatase type 2/haloperoxidase"/>
    <property type="match status" value="1"/>
</dbReference>